<reference evidence="1" key="1">
    <citation type="journal article" date="2014" name="Front. Microbiol.">
        <title>High frequency of phylogenetically diverse reductive dehalogenase-homologous genes in deep subseafloor sedimentary metagenomes.</title>
        <authorList>
            <person name="Kawai M."/>
            <person name="Futagami T."/>
            <person name="Toyoda A."/>
            <person name="Takaki Y."/>
            <person name="Nishi S."/>
            <person name="Hori S."/>
            <person name="Arai W."/>
            <person name="Tsubouchi T."/>
            <person name="Morono Y."/>
            <person name="Uchiyama I."/>
            <person name="Ito T."/>
            <person name="Fujiyama A."/>
            <person name="Inagaki F."/>
            <person name="Takami H."/>
        </authorList>
    </citation>
    <scope>NUCLEOTIDE SEQUENCE</scope>
    <source>
        <strain evidence="1">Expedition CK06-06</strain>
    </source>
</reference>
<feature type="non-terminal residue" evidence="1">
    <location>
        <position position="39"/>
    </location>
</feature>
<protein>
    <submittedName>
        <fullName evidence="1">Uncharacterized protein</fullName>
    </submittedName>
</protein>
<proteinExistence type="predicted"/>
<evidence type="ECO:0000313" key="1">
    <source>
        <dbReference type="EMBL" id="GAG06892.1"/>
    </source>
</evidence>
<comment type="caution">
    <text evidence="1">The sequence shown here is derived from an EMBL/GenBank/DDBJ whole genome shotgun (WGS) entry which is preliminary data.</text>
</comment>
<accession>X0V687</accession>
<organism evidence="1">
    <name type="scientific">marine sediment metagenome</name>
    <dbReference type="NCBI Taxonomy" id="412755"/>
    <lineage>
        <taxon>unclassified sequences</taxon>
        <taxon>metagenomes</taxon>
        <taxon>ecological metagenomes</taxon>
    </lineage>
</organism>
<dbReference type="EMBL" id="BARS01020405">
    <property type="protein sequence ID" value="GAG06892.1"/>
    <property type="molecule type" value="Genomic_DNA"/>
</dbReference>
<sequence length="39" mass="4052">MTSLPTGSPKYSGVGEACLSIHHILAILVLTLDTRDAVA</sequence>
<gene>
    <name evidence="1" type="ORF">S01H1_32908</name>
</gene>
<dbReference type="AlphaFoldDB" id="X0V687"/>
<name>X0V687_9ZZZZ</name>